<sequence>MSYKLSSQQHSGSALFTISWLGRQCRYIPEVTLHSSQVKPGNAQCFAQVTPEVMQRLRWVCSRMRLRCAGAGHMTESEGGASTFRTGRALRPYPVTVDMLDYLLTMDEYKLLLMFIAVSNLSLVKAQNVTTSAPDRLSESARLAAIIVPCVVGGIILIGIVAFIFIKIRERRRTEGTYRPSSEEHKEPRVEPNMALKLPPEERLI</sequence>
<proteinExistence type="predicted"/>
<name>A0A8J0UTI1_XENLA</name>
<gene>
    <name evidence="3 4" type="primary">crb3.L</name>
</gene>
<dbReference type="Proteomes" id="UP000186698">
    <property type="component" value="Chromosome 3L"/>
</dbReference>
<keyword evidence="2" id="KW-1185">Reference proteome</keyword>
<dbReference type="RefSeq" id="XP_018109213.1">
    <property type="nucleotide sequence ID" value="XM_018253724.2"/>
</dbReference>
<keyword evidence="1" id="KW-0472">Membrane</keyword>
<evidence type="ECO:0000256" key="1">
    <source>
        <dbReference type="SAM" id="Phobius"/>
    </source>
</evidence>
<dbReference type="Xenbase" id="XB-GENE-6486390">
    <property type="gene designation" value="crb3.L"/>
</dbReference>
<evidence type="ECO:0000313" key="2">
    <source>
        <dbReference type="Proteomes" id="UP000186698"/>
    </source>
</evidence>
<accession>A0A8J0UTI1</accession>
<organism evidence="2 3">
    <name type="scientific">Xenopus laevis</name>
    <name type="common">African clawed frog</name>
    <dbReference type="NCBI Taxonomy" id="8355"/>
    <lineage>
        <taxon>Eukaryota</taxon>
        <taxon>Metazoa</taxon>
        <taxon>Chordata</taxon>
        <taxon>Craniata</taxon>
        <taxon>Vertebrata</taxon>
        <taxon>Euteleostomi</taxon>
        <taxon>Amphibia</taxon>
        <taxon>Batrachia</taxon>
        <taxon>Anura</taxon>
        <taxon>Pipoidea</taxon>
        <taxon>Pipidae</taxon>
        <taxon>Xenopodinae</taxon>
        <taxon>Xenopus</taxon>
        <taxon>Xenopus</taxon>
    </lineage>
</organism>
<dbReference type="CTD" id="108711726"/>
<keyword evidence="1" id="KW-1133">Transmembrane helix</keyword>
<dbReference type="KEGG" id="xla:108711726"/>
<dbReference type="AGR" id="Xenbase:XB-GENE-6486390"/>
<protein>
    <submittedName>
        <fullName evidence="3">Uncharacterized protein crb3.L</fullName>
    </submittedName>
</protein>
<reference evidence="3" key="1">
    <citation type="submission" date="2025-08" db="UniProtKB">
        <authorList>
            <consortium name="RefSeq"/>
        </authorList>
    </citation>
    <scope>IDENTIFICATION</scope>
    <source>
        <strain evidence="3">J_2021</strain>
        <tissue evidence="3">Erythrocytes</tissue>
    </source>
</reference>
<keyword evidence="1" id="KW-0812">Transmembrane</keyword>
<evidence type="ECO:0000313" key="3">
    <source>
        <dbReference type="RefSeq" id="XP_018109213.1"/>
    </source>
</evidence>
<dbReference type="GeneID" id="108711726"/>
<feature type="transmembrane region" description="Helical" evidence="1">
    <location>
        <begin position="109"/>
        <end position="126"/>
    </location>
</feature>
<evidence type="ECO:0000313" key="4">
    <source>
        <dbReference type="Xenbase" id="XB-GENE-6486390"/>
    </source>
</evidence>
<dbReference type="AlphaFoldDB" id="A0A8J0UTI1"/>
<feature type="transmembrane region" description="Helical" evidence="1">
    <location>
        <begin position="146"/>
        <end position="166"/>
    </location>
</feature>
<dbReference type="OrthoDB" id="9949034at2759"/>